<evidence type="ECO:0000313" key="2">
    <source>
        <dbReference type="EMBL" id="MDC0676073.1"/>
    </source>
</evidence>
<dbReference type="PANTHER" id="PTHR35569">
    <property type="entry name" value="CYANAMIDE HYDRATASE DDI2-RELATED"/>
    <property type="match status" value="1"/>
</dbReference>
<evidence type="ECO:0000259" key="1">
    <source>
        <dbReference type="Pfam" id="PF01966"/>
    </source>
</evidence>
<protein>
    <submittedName>
        <fullName evidence="2">HD domain-containing protein</fullName>
    </submittedName>
</protein>
<gene>
    <name evidence="2" type="ORF">POL58_50545</name>
</gene>
<proteinExistence type="predicted"/>
<reference evidence="2 3" key="1">
    <citation type="submission" date="2022-11" db="EMBL/GenBank/DDBJ databases">
        <title>Minimal conservation of predation-associated metabolite biosynthetic gene clusters underscores biosynthetic potential of Myxococcota including descriptions for ten novel species: Archangium lansinium sp. nov., Myxococcus landrumus sp. nov., Nannocystis bai.</title>
        <authorList>
            <person name="Ahearne A."/>
            <person name="Stevens C."/>
            <person name="Dowd S."/>
        </authorList>
    </citation>
    <scope>NUCLEOTIDE SEQUENCE [LARGE SCALE GENOMIC DNA]</scope>
    <source>
        <strain evidence="2 3">NCELM</strain>
    </source>
</reference>
<dbReference type="Pfam" id="PF01966">
    <property type="entry name" value="HD"/>
    <property type="match status" value="1"/>
</dbReference>
<dbReference type="CDD" id="cd00077">
    <property type="entry name" value="HDc"/>
    <property type="match status" value="1"/>
</dbReference>
<dbReference type="Gene3D" id="1.10.3210.10">
    <property type="entry name" value="Hypothetical protein af1432"/>
    <property type="match status" value="1"/>
</dbReference>
<dbReference type="Proteomes" id="UP001217838">
    <property type="component" value="Unassembled WGS sequence"/>
</dbReference>
<comment type="caution">
    <text evidence="2">The sequence shown here is derived from an EMBL/GenBank/DDBJ whole genome shotgun (WGS) entry which is preliminary data.</text>
</comment>
<accession>A0ABT5BRQ2</accession>
<dbReference type="EMBL" id="JAQNDN010000029">
    <property type="protein sequence ID" value="MDC0676073.1"/>
    <property type="molecule type" value="Genomic_DNA"/>
</dbReference>
<evidence type="ECO:0000313" key="3">
    <source>
        <dbReference type="Proteomes" id="UP001217838"/>
    </source>
</evidence>
<keyword evidence="3" id="KW-1185">Reference proteome</keyword>
<feature type="domain" description="HD" evidence="1">
    <location>
        <begin position="122"/>
        <end position="207"/>
    </location>
</feature>
<sequence>MFSATLAALLIEMPRSRHSPLVRPSSGGPRRSAIVCPCDRRPRAGTRTAAAEFGLDLEDARDGSTLTRAGMWSATLRTPRCRAKLPRTRPMSTLPSGLAIPDSPLANEATELLREHASELLFNHSIRVYLFATEHGRQRKLRFDPELLYVAAAFHDFGLLDNYSSPDERFEVDGANAARQFLGAHDIPEDQVQLVWEAIALHTTPGIPRHLRPEIALLNSGVLLDVVGVGFDEFPAALREEIVAHYPRTRFKEDFIKEYFAGFAHKPATTYGTVNAGVCERFIPGFKSPNAVDAIAGSPFPDGDAHG</sequence>
<dbReference type="PANTHER" id="PTHR35569:SF1">
    <property type="entry name" value="CYANAMIDE HYDRATASE DDI2-RELATED"/>
    <property type="match status" value="1"/>
</dbReference>
<organism evidence="2 3">
    <name type="scientific">Nannocystis radixulma</name>
    <dbReference type="NCBI Taxonomy" id="2995305"/>
    <lineage>
        <taxon>Bacteria</taxon>
        <taxon>Pseudomonadati</taxon>
        <taxon>Myxococcota</taxon>
        <taxon>Polyangia</taxon>
        <taxon>Nannocystales</taxon>
        <taxon>Nannocystaceae</taxon>
        <taxon>Nannocystis</taxon>
    </lineage>
</organism>
<name>A0ABT5BRQ2_9BACT</name>
<dbReference type="InterPro" id="IPR003607">
    <property type="entry name" value="HD/PDEase_dom"/>
</dbReference>
<dbReference type="InterPro" id="IPR006674">
    <property type="entry name" value="HD_domain"/>
</dbReference>
<dbReference type="SUPFAM" id="SSF109604">
    <property type="entry name" value="HD-domain/PDEase-like"/>
    <property type="match status" value="1"/>
</dbReference>